<dbReference type="SUPFAM" id="SSF90123">
    <property type="entry name" value="ABC transporter transmembrane region"/>
    <property type="match status" value="1"/>
</dbReference>
<dbReference type="AlphaFoldDB" id="A0AAD5L5P6"/>
<reference evidence="11" key="1">
    <citation type="submission" date="2021-12" db="EMBL/GenBank/DDBJ databases">
        <title>Prjna785345.</title>
        <authorList>
            <person name="Rujirawat T."/>
            <person name="Krajaejun T."/>
        </authorList>
    </citation>
    <scope>NUCLEOTIDE SEQUENCE</scope>
    <source>
        <strain evidence="11">Pi057C3</strain>
    </source>
</reference>
<feature type="transmembrane region" description="Helical" evidence="9">
    <location>
        <begin position="81"/>
        <end position="103"/>
    </location>
</feature>
<evidence type="ECO:0000259" key="10">
    <source>
        <dbReference type="PROSITE" id="PS50929"/>
    </source>
</evidence>
<protein>
    <recommendedName>
        <fullName evidence="10">ABC transmembrane type-1 domain-containing protein</fullName>
    </recommendedName>
</protein>
<dbReference type="InterPro" id="IPR050173">
    <property type="entry name" value="ABC_transporter_C-like"/>
</dbReference>
<evidence type="ECO:0000256" key="1">
    <source>
        <dbReference type="ARBA" id="ARBA00004127"/>
    </source>
</evidence>
<dbReference type="GO" id="GO:0140359">
    <property type="term" value="F:ABC-type transporter activity"/>
    <property type="evidence" value="ECO:0007669"/>
    <property type="project" value="InterPro"/>
</dbReference>
<evidence type="ECO:0000256" key="2">
    <source>
        <dbReference type="ARBA" id="ARBA00022448"/>
    </source>
</evidence>
<dbReference type="GO" id="GO:0005524">
    <property type="term" value="F:ATP binding"/>
    <property type="evidence" value="ECO:0007669"/>
    <property type="project" value="UniProtKB-KW"/>
</dbReference>
<comment type="subcellular location">
    <subcellularLocation>
        <location evidence="1">Endomembrane system</location>
        <topology evidence="1">Multi-pass membrane protein</topology>
    </subcellularLocation>
</comment>
<dbReference type="PROSITE" id="PS50929">
    <property type="entry name" value="ABC_TM1F"/>
    <property type="match status" value="1"/>
</dbReference>
<keyword evidence="3 9" id="KW-0812">Transmembrane</keyword>
<evidence type="ECO:0000256" key="8">
    <source>
        <dbReference type="ARBA" id="ARBA00023136"/>
    </source>
</evidence>
<proteinExistence type="predicted"/>
<keyword evidence="5" id="KW-0547">Nucleotide-binding</keyword>
<dbReference type="PANTHER" id="PTHR24223">
    <property type="entry name" value="ATP-BINDING CASSETTE SUB-FAMILY C"/>
    <property type="match status" value="1"/>
</dbReference>
<dbReference type="PANTHER" id="PTHR24223:SF443">
    <property type="entry name" value="MULTIDRUG-RESISTANCE LIKE PROTEIN 1, ISOFORM I"/>
    <property type="match status" value="1"/>
</dbReference>
<keyword evidence="7 9" id="KW-1133">Transmembrane helix</keyword>
<dbReference type="InterPro" id="IPR011527">
    <property type="entry name" value="ABC1_TM_dom"/>
</dbReference>
<evidence type="ECO:0000256" key="3">
    <source>
        <dbReference type="ARBA" id="ARBA00022692"/>
    </source>
</evidence>
<keyword evidence="2" id="KW-0813">Transport</keyword>
<dbReference type="GO" id="GO:0016020">
    <property type="term" value="C:membrane"/>
    <property type="evidence" value="ECO:0007669"/>
    <property type="project" value="InterPro"/>
</dbReference>
<evidence type="ECO:0000256" key="4">
    <source>
        <dbReference type="ARBA" id="ARBA00022737"/>
    </source>
</evidence>
<dbReference type="Gene3D" id="1.20.1560.10">
    <property type="entry name" value="ABC transporter type 1, transmembrane domain"/>
    <property type="match status" value="1"/>
</dbReference>
<comment type="caution">
    <text evidence="11">The sequence shown here is derived from an EMBL/GenBank/DDBJ whole genome shotgun (WGS) entry which is preliminary data.</text>
</comment>
<keyword evidence="8 9" id="KW-0472">Membrane</keyword>
<dbReference type="EMBL" id="JAKCXM010004249">
    <property type="protein sequence ID" value="KAJ0389284.1"/>
    <property type="molecule type" value="Genomic_DNA"/>
</dbReference>
<dbReference type="InterPro" id="IPR036640">
    <property type="entry name" value="ABC1_TM_sf"/>
</dbReference>
<keyword evidence="6" id="KW-0067">ATP-binding</keyword>
<evidence type="ECO:0000256" key="6">
    <source>
        <dbReference type="ARBA" id="ARBA00022840"/>
    </source>
</evidence>
<feature type="transmembrane region" description="Helical" evidence="9">
    <location>
        <begin position="109"/>
        <end position="127"/>
    </location>
</feature>
<accession>A0AAD5L5P6</accession>
<evidence type="ECO:0000256" key="7">
    <source>
        <dbReference type="ARBA" id="ARBA00022989"/>
    </source>
</evidence>
<evidence type="ECO:0000256" key="5">
    <source>
        <dbReference type="ARBA" id="ARBA00022741"/>
    </source>
</evidence>
<name>A0AAD5L5P6_PYTIN</name>
<evidence type="ECO:0000313" key="11">
    <source>
        <dbReference type="EMBL" id="KAJ0389284.1"/>
    </source>
</evidence>
<organism evidence="11 12">
    <name type="scientific">Pythium insidiosum</name>
    <name type="common">Pythiosis disease agent</name>
    <dbReference type="NCBI Taxonomy" id="114742"/>
    <lineage>
        <taxon>Eukaryota</taxon>
        <taxon>Sar</taxon>
        <taxon>Stramenopiles</taxon>
        <taxon>Oomycota</taxon>
        <taxon>Peronosporomycetes</taxon>
        <taxon>Pythiales</taxon>
        <taxon>Pythiaceae</taxon>
        <taxon>Pythium</taxon>
    </lineage>
</organism>
<keyword evidence="4" id="KW-0677">Repeat</keyword>
<sequence length="168" mass="18286">MIPIRSGYWLAGVLSITAFAGVTALDYGMYLTTRAGINARMIVINGVYQKVLKLSSTARHAMNSGDIITLAGVDSERLYEAYAIGLWSLVSPLMIVTVCILIGVEMGFYVALAAAACCIAILVYAMTNSRQIGLVRRDILQVAGERIKVTNESLQGIRVIKMYAWEDS</sequence>
<dbReference type="Proteomes" id="UP001209570">
    <property type="component" value="Unassembled WGS sequence"/>
</dbReference>
<gene>
    <name evidence="11" type="ORF">P43SY_012038</name>
</gene>
<feature type="domain" description="ABC transmembrane type-1" evidence="10">
    <location>
        <begin position="1"/>
        <end position="168"/>
    </location>
</feature>
<dbReference type="GO" id="GO:0012505">
    <property type="term" value="C:endomembrane system"/>
    <property type="evidence" value="ECO:0007669"/>
    <property type="project" value="UniProtKB-SubCell"/>
</dbReference>
<evidence type="ECO:0000256" key="9">
    <source>
        <dbReference type="SAM" id="Phobius"/>
    </source>
</evidence>
<evidence type="ECO:0000313" key="12">
    <source>
        <dbReference type="Proteomes" id="UP001209570"/>
    </source>
</evidence>
<feature type="transmembrane region" description="Helical" evidence="9">
    <location>
        <begin position="6"/>
        <end position="31"/>
    </location>
</feature>
<dbReference type="Pfam" id="PF00664">
    <property type="entry name" value="ABC_membrane"/>
    <property type="match status" value="1"/>
</dbReference>
<keyword evidence="12" id="KW-1185">Reference proteome</keyword>